<evidence type="ECO:0000313" key="6">
    <source>
        <dbReference type="Proteomes" id="UP001231124"/>
    </source>
</evidence>
<sequence length="825" mass="89559">MVCVDSELNTPPPTMPEPAEPVVETFTQVFAGECADIAQRRRNLLGDSAGRLPEGGPPTVENGFVGLALSGGGIRSAAFSLGVLQALGNRDLIKRFDYLSTVSGGGYIGTTLSIGLSEGRGFPFGRGSTEAGETPITRHIRDNTRYLFPNGFSSIVTALVVYLRGLAMNLLVVLPVMLASAAVMVFFTPTMDHLKGAKWPGKILGILPDRFDWSVTIIVFILGVIVWIGYAIAASIRLTPNAKRREFSVAIFACILIGLAILPIIEVHTLLLKALYLPSDTAAASPGAGGGGFTVGFGWLTHLVAFLAPVAALPFVRRIAEQAVTEVTGTWGGFLKILASRALLLLLAAAAPAILWLCMMHLAFWATVDIARGWPAAPGFLAAMFGWGQSWLQTLPDPWCHLGGALVYLLAALAILVSWLSLSVNANSLHQLYRDRLGRTFLVKEPPVDDASDPEPGIAFMDDHKLSALAPDRGPYHLINAALNVPGSAYANRRGRNADFFVFSRRFVGSDLTGYVSTPCAEKAVYLLTTGTAMAISGAAAAPNMGMASVQPLSPTIALFNVRLGRWLLHPRKIAEEARDAMAKKRRRPRAASQRKRPSYGAKPGPWYLLQEAFSKTGFDFGKTADEALSTKQEFVFLTDGGHIENLGIYELLKRRCRVIVAIDGEADPDLRGASLTQLERFARIDLGTRIIIDWGAIADRTRDTSQRVRDRTVRTEAGPHVALGLIDYPPPSGVGAREVGVLVYVKASLSGDEASYVMAYKARNPSFPHESTADQFFSEEQFEVYRALGEHIVKRFLDQSDRACCHYFHRTEIRAILHQALGIF</sequence>
<evidence type="ECO:0000256" key="1">
    <source>
        <dbReference type="ARBA" id="ARBA00023098"/>
    </source>
</evidence>
<dbReference type="Gene3D" id="3.40.1090.10">
    <property type="entry name" value="Cytosolic phospholipase A2 catalytic domain"/>
    <property type="match status" value="2"/>
</dbReference>
<reference evidence="5 6" key="1">
    <citation type="submission" date="2023-07" db="EMBL/GenBank/DDBJ databases">
        <title>Genomic Encyclopedia of Type Strains, Phase IV (KMG-IV): sequencing the most valuable type-strain genomes for metagenomic binning, comparative biology and taxonomic classification.</title>
        <authorList>
            <person name="Goeker M."/>
        </authorList>
    </citation>
    <scope>NUCLEOTIDE SEQUENCE [LARGE SCALE GENOMIC DNA]</scope>
    <source>
        <strain evidence="5 6">DSM 19013</strain>
    </source>
</reference>
<dbReference type="SUPFAM" id="SSF52151">
    <property type="entry name" value="FabD/lysophospholipase-like"/>
    <property type="match status" value="1"/>
</dbReference>
<feature type="transmembrane region" description="Helical" evidence="3">
    <location>
        <begin position="211"/>
        <end position="235"/>
    </location>
</feature>
<evidence type="ECO:0000256" key="2">
    <source>
        <dbReference type="SAM" id="MobiDB-lite"/>
    </source>
</evidence>
<keyword evidence="6" id="KW-1185">Reference proteome</keyword>
<feature type="compositionally biased region" description="Basic residues" evidence="2">
    <location>
        <begin position="584"/>
        <end position="598"/>
    </location>
</feature>
<dbReference type="InterPro" id="IPR002641">
    <property type="entry name" value="PNPLA_dom"/>
</dbReference>
<dbReference type="RefSeq" id="WP_238203957.1">
    <property type="nucleotide sequence ID" value="NZ_BPQE01000016.1"/>
</dbReference>
<feature type="transmembrane region" description="Helical" evidence="3">
    <location>
        <begin position="374"/>
        <end position="392"/>
    </location>
</feature>
<dbReference type="InterPro" id="IPR016035">
    <property type="entry name" value="Acyl_Trfase/lysoPLipase"/>
</dbReference>
<evidence type="ECO:0000256" key="3">
    <source>
        <dbReference type="SAM" id="Phobius"/>
    </source>
</evidence>
<dbReference type="Proteomes" id="UP001231124">
    <property type="component" value="Unassembled WGS sequence"/>
</dbReference>
<proteinExistence type="predicted"/>
<dbReference type="EMBL" id="JAUSVP010000013">
    <property type="protein sequence ID" value="MDQ0449248.1"/>
    <property type="molecule type" value="Genomic_DNA"/>
</dbReference>
<evidence type="ECO:0000313" key="5">
    <source>
        <dbReference type="EMBL" id="MDQ0449248.1"/>
    </source>
</evidence>
<keyword evidence="3" id="KW-1133">Transmembrane helix</keyword>
<feature type="transmembrane region" description="Helical" evidence="3">
    <location>
        <begin position="291"/>
        <end position="316"/>
    </location>
</feature>
<keyword evidence="3" id="KW-0812">Transmembrane</keyword>
<feature type="transmembrane region" description="Helical" evidence="3">
    <location>
        <begin position="247"/>
        <end position="271"/>
    </location>
</feature>
<feature type="domain" description="PNPLA" evidence="4">
    <location>
        <begin position="67"/>
        <end position="118"/>
    </location>
</feature>
<dbReference type="PANTHER" id="PTHR10728:SF40">
    <property type="entry name" value="PATATIN FAMILY PROTEIN"/>
    <property type="match status" value="1"/>
</dbReference>
<dbReference type="PANTHER" id="PTHR10728">
    <property type="entry name" value="CYTOSOLIC PHOSPHOLIPASE A2"/>
    <property type="match status" value="1"/>
</dbReference>
<keyword evidence="1" id="KW-0443">Lipid metabolism</keyword>
<dbReference type="Pfam" id="PF01734">
    <property type="entry name" value="Patatin"/>
    <property type="match status" value="1"/>
</dbReference>
<evidence type="ECO:0000259" key="4">
    <source>
        <dbReference type="Pfam" id="PF01734"/>
    </source>
</evidence>
<accession>A0ABU0I5E5</accession>
<keyword evidence="3" id="KW-0472">Membrane</keyword>
<feature type="region of interest" description="Disordered" evidence="2">
    <location>
        <begin position="579"/>
        <end position="603"/>
    </location>
</feature>
<organism evidence="5 6">
    <name type="scientific">Methylobacterium aerolatum</name>
    <dbReference type="NCBI Taxonomy" id="418708"/>
    <lineage>
        <taxon>Bacteria</taxon>
        <taxon>Pseudomonadati</taxon>
        <taxon>Pseudomonadota</taxon>
        <taxon>Alphaproteobacteria</taxon>
        <taxon>Hyphomicrobiales</taxon>
        <taxon>Methylobacteriaceae</taxon>
        <taxon>Methylobacterium</taxon>
    </lineage>
</organism>
<feature type="transmembrane region" description="Helical" evidence="3">
    <location>
        <begin position="170"/>
        <end position="191"/>
    </location>
</feature>
<feature type="transmembrane region" description="Helical" evidence="3">
    <location>
        <begin position="343"/>
        <end position="368"/>
    </location>
</feature>
<comment type="caution">
    <text evidence="5">The sequence shown here is derived from an EMBL/GenBank/DDBJ whole genome shotgun (WGS) entry which is preliminary data.</text>
</comment>
<protein>
    <recommendedName>
        <fullName evidence="4">PNPLA domain-containing protein</fullName>
    </recommendedName>
</protein>
<gene>
    <name evidence="5" type="ORF">QO012_003765</name>
</gene>
<feature type="transmembrane region" description="Helical" evidence="3">
    <location>
        <begin position="399"/>
        <end position="422"/>
    </location>
</feature>
<name>A0ABU0I5E5_9HYPH</name>